<dbReference type="Proteomes" id="UP000672602">
    <property type="component" value="Unassembled WGS sequence"/>
</dbReference>
<evidence type="ECO:0000313" key="3">
    <source>
        <dbReference type="Proteomes" id="UP000672602"/>
    </source>
</evidence>
<name>A0A8J7S2F8_9PROT</name>
<keyword evidence="1" id="KW-0472">Membrane</keyword>
<organism evidence="2 3">
    <name type="scientific">Marivibrio halodurans</name>
    <dbReference type="NCBI Taxonomy" id="2039722"/>
    <lineage>
        <taxon>Bacteria</taxon>
        <taxon>Pseudomonadati</taxon>
        <taxon>Pseudomonadota</taxon>
        <taxon>Alphaproteobacteria</taxon>
        <taxon>Rhodospirillales</taxon>
        <taxon>Rhodospirillaceae</taxon>
        <taxon>Marivibrio</taxon>
    </lineage>
</organism>
<feature type="transmembrane region" description="Helical" evidence="1">
    <location>
        <begin position="6"/>
        <end position="22"/>
    </location>
</feature>
<keyword evidence="1" id="KW-0812">Transmembrane</keyword>
<feature type="transmembrane region" description="Helical" evidence="1">
    <location>
        <begin position="34"/>
        <end position="52"/>
    </location>
</feature>
<dbReference type="RefSeq" id="WP_210681925.1">
    <property type="nucleotide sequence ID" value="NZ_JAGMWN010000004.1"/>
</dbReference>
<dbReference type="EMBL" id="JAGMWN010000004">
    <property type="protein sequence ID" value="MBP5857338.1"/>
    <property type="molecule type" value="Genomic_DNA"/>
</dbReference>
<proteinExistence type="predicted"/>
<sequence>MDRDWTNYGLIALGAVLLWLLARRGRAGDAPWRRMLPVAIAVALVVGIALHLRDRM</sequence>
<keyword evidence="3" id="KW-1185">Reference proteome</keyword>
<dbReference type="AlphaFoldDB" id="A0A8J7S2F8"/>
<reference evidence="2" key="1">
    <citation type="submission" date="2021-04" db="EMBL/GenBank/DDBJ databases">
        <authorList>
            <person name="Zhang D.-C."/>
        </authorList>
    </citation>
    <scope>NUCLEOTIDE SEQUENCE</scope>
    <source>
        <strain evidence="2">CGMCC 1.15697</strain>
    </source>
</reference>
<protein>
    <submittedName>
        <fullName evidence="2">Uncharacterized protein</fullName>
    </submittedName>
</protein>
<comment type="caution">
    <text evidence="2">The sequence shown here is derived from an EMBL/GenBank/DDBJ whole genome shotgun (WGS) entry which is preliminary data.</text>
</comment>
<keyword evidence="1" id="KW-1133">Transmembrane helix</keyword>
<evidence type="ECO:0000313" key="2">
    <source>
        <dbReference type="EMBL" id="MBP5857338.1"/>
    </source>
</evidence>
<evidence type="ECO:0000256" key="1">
    <source>
        <dbReference type="SAM" id="Phobius"/>
    </source>
</evidence>
<gene>
    <name evidence="2" type="ORF">KAJ83_09990</name>
</gene>
<accession>A0A8J7S2F8</accession>